<evidence type="ECO:0000256" key="1">
    <source>
        <dbReference type="SAM" id="Phobius"/>
    </source>
</evidence>
<reference evidence="2 3" key="1">
    <citation type="submission" date="2018-02" db="EMBL/GenBank/DDBJ databases">
        <title>Genomic analysis of the strain RR4-38 isolated from a seawater recirculating aquaculture system.</title>
        <authorList>
            <person name="Kim Y.-S."/>
            <person name="Jang Y.H."/>
            <person name="Kim K.-H."/>
        </authorList>
    </citation>
    <scope>NUCLEOTIDE SEQUENCE [LARGE SCALE GENOMIC DNA]</scope>
    <source>
        <strain evidence="2 3">RR4-38</strain>
    </source>
</reference>
<keyword evidence="1" id="KW-0812">Transmembrane</keyword>
<dbReference type="Gene3D" id="1.25.40.10">
    <property type="entry name" value="Tetratricopeptide repeat domain"/>
    <property type="match status" value="1"/>
</dbReference>
<sequence length="245" mass="28022">MNNSENISQERFERIEQYLEGKMSVDERSRFESELTTDPQLAAQLEELRVLILGVETAVLKDKMEAFHADLTPVRDIASGGGNRSTVIWRWSIAAILIVAFGLFWMLKSDNDYEKLYAKHFSPDPGLPTIMSSTANYEFYEGMVNYKQGDYKTALSKWETIRDDAMGMDTLHYFRGVAYLAKGDPDNSIKYLQPLWNMEDNSFSAETAHYLGLAYLKIGDIEEAINYLTFSKEESAKEILSEIKD</sequence>
<name>A0A2S0HWK0_9FLAO</name>
<keyword evidence="1" id="KW-1133">Transmembrane helix</keyword>
<organism evidence="2 3">
    <name type="scientific">Pukyongia salina</name>
    <dbReference type="NCBI Taxonomy" id="2094025"/>
    <lineage>
        <taxon>Bacteria</taxon>
        <taxon>Pseudomonadati</taxon>
        <taxon>Bacteroidota</taxon>
        <taxon>Flavobacteriia</taxon>
        <taxon>Flavobacteriales</taxon>
        <taxon>Flavobacteriaceae</taxon>
        <taxon>Pukyongia</taxon>
    </lineage>
</organism>
<dbReference type="InterPro" id="IPR011990">
    <property type="entry name" value="TPR-like_helical_dom_sf"/>
</dbReference>
<keyword evidence="1" id="KW-0472">Membrane</keyword>
<dbReference type="EMBL" id="CP027062">
    <property type="protein sequence ID" value="AVI51008.1"/>
    <property type="molecule type" value="Genomic_DNA"/>
</dbReference>
<evidence type="ECO:0000313" key="2">
    <source>
        <dbReference type="EMBL" id="AVI51008.1"/>
    </source>
</evidence>
<dbReference type="SUPFAM" id="SSF48452">
    <property type="entry name" value="TPR-like"/>
    <property type="match status" value="1"/>
</dbReference>
<protein>
    <submittedName>
        <fullName evidence="2">Uncharacterized protein</fullName>
    </submittedName>
</protein>
<dbReference type="KEGG" id="aue:C5O00_07395"/>
<accession>A0A2S0HWK0</accession>
<dbReference type="OrthoDB" id="1451921at2"/>
<dbReference type="InterPro" id="IPR019734">
    <property type="entry name" value="TPR_rpt"/>
</dbReference>
<gene>
    <name evidence="2" type="ORF">C5O00_07395</name>
</gene>
<dbReference type="RefSeq" id="WP_105216249.1">
    <property type="nucleotide sequence ID" value="NZ_CP027062.1"/>
</dbReference>
<dbReference type="AlphaFoldDB" id="A0A2S0HWK0"/>
<dbReference type="Proteomes" id="UP000238442">
    <property type="component" value="Chromosome"/>
</dbReference>
<evidence type="ECO:0000313" key="3">
    <source>
        <dbReference type="Proteomes" id="UP000238442"/>
    </source>
</evidence>
<keyword evidence="3" id="KW-1185">Reference proteome</keyword>
<proteinExistence type="predicted"/>
<feature type="transmembrane region" description="Helical" evidence="1">
    <location>
        <begin position="88"/>
        <end position="107"/>
    </location>
</feature>
<dbReference type="Pfam" id="PF13181">
    <property type="entry name" value="TPR_8"/>
    <property type="match status" value="1"/>
</dbReference>